<organism evidence="12 13">
    <name type="scientific">Oricola cellulosilytica</name>
    <dbReference type="NCBI Taxonomy" id="1429082"/>
    <lineage>
        <taxon>Bacteria</taxon>
        <taxon>Pseudomonadati</taxon>
        <taxon>Pseudomonadota</taxon>
        <taxon>Alphaproteobacteria</taxon>
        <taxon>Hyphomicrobiales</taxon>
        <taxon>Ahrensiaceae</taxon>
        <taxon>Oricola</taxon>
    </lineage>
</organism>
<keyword evidence="6 10" id="KW-0210">Decarboxylase</keyword>
<evidence type="ECO:0000256" key="6">
    <source>
        <dbReference type="ARBA" id="ARBA00022793"/>
    </source>
</evidence>
<dbReference type="FunFam" id="3.20.20.70:FF:000024">
    <property type="entry name" value="Indole-3-glycerol phosphate synthase"/>
    <property type="match status" value="1"/>
</dbReference>
<protein>
    <recommendedName>
        <fullName evidence="4 10">Indole-3-glycerol phosphate synthase</fullName>
        <shortName evidence="10">IGPS</shortName>
        <ecNumber evidence="3 10">4.1.1.48</ecNumber>
    </recommendedName>
</protein>
<reference evidence="12 13" key="1">
    <citation type="journal article" date="2015" name="Antonie Van Leeuwenhoek">
        <title>Oricola cellulosilytica gen. nov., sp. nov., a cellulose-degrading bacterium of the family Phyllobacteriaceae isolated from surface seashore water, and emended descriptions of Mesorhizobium loti and Phyllobacterium myrsinacearum.</title>
        <authorList>
            <person name="Hameed A."/>
            <person name="Shahina M."/>
            <person name="Lai W.A."/>
            <person name="Lin S.Y."/>
            <person name="Young L.S."/>
            <person name="Liu Y.C."/>
            <person name="Hsu Y.H."/>
            <person name="Young C.C."/>
        </authorList>
    </citation>
    <scope>NUCLEOTIDE SEQUENCE [LARGE SCALE GENOMIC DNA]</scope>
    <source>
        <strain evidence="12 13">KCTC 52183</strain>
    </source>
</reference>
<dbReference type="PANTHER" id="PTHR22854">
    <property type="entry name" value="TRYPTOPHAN BIOSYNTHESIS PROTEIN"/>
    <property type="match status" value="1"/>
</dbReference>
<evidence type="ECO:0000256" key="5">
    <source>
        <dbReference type="ARBA" id="ARBA00022605"/>
    </source>
</evidence>
<dbReference type="Proteomes" id="UP000291301">
    <property type="component" value="Unassembled WGS sequence"/>
</dbReference>
<comment type="pathway">
    <text evidence="2 10">Amino-acid biosynthesis; L-tryptophan biosynthesis; L-tryptophan from chorismate: step 4/5.</text>
</comment>
<dbReference type="OrthoDB" id="9804217at2"/>
<dbReference type="PROSITE" id="PS00614">
    <property type="entry name" value="IGPS"/>
    <property type="match status" value="1"/>
</dbReference>
<gene>
    <name evidence="10 12" type="primary">trpC</name>
    <name evidence="12" type="ORF">E0D97_14450</name>
</gene>
<evidence type="ECO:0000256" key="7">
    <source>
        <dbReference type="ARBA" id="ARBA00022822"/>
    </source>
</evidence>
<keyword evidence="7 10" id="KW-0822">Tryptophan biosynthesis</keyword>
<evidence type="ECO:0000313" key="12">
    <source>
        <dbReference type="EMBL" id="TCD13197.1"/>
    </source>
</evidence>
<dbReference type="HAMAP" id="MF_00134_B">
    <property type="entry name" value="IGPS_B"/>
    <property type="match status" value="1"/>
</dbReference>
<dbReference type="NCBIfam" id="NF001370">
    <property type="entry name" value="PRK00278.1-2"/>
    <property type="match status" value="1"/>
</dbReference>
<evidence type="ECO:0000256" key="8">
    <source>
        <dbReference type="ARBA" id="ARBA00023141"/>
    </source>
</evidence>
<evidence type="ECO:0000256" key="4">
    <source>
        <dbReference type="ARBA" id="ARBA00018080"/>
    </source>
</evidence>
<dbReference type="InterPro" id="IPR045186">
    <property type="entry name" value="Indole-3-glycerol_P_synth"/>
</dbReference>
<feature type="domain" description="Indole-3-glycerol phosphate synthase" evidence="11">
    <location>
        <begin position="5"/>
        <end position="260"/>
    </location>
</feature>
<dbReference type="EC" id="4.1.1.48" evidence="3 10"/>
<dbReference type="AlphaFoldDB" id="A0A4R0PAH8"/>
<dbReference type="SUPFAM" id="SSF51366">
    <property type="entry name" value="Ribulose-phoshate binding barrel"/>
    <property type="match status" value="1"/>
</dbReference>
<dbReference type="InterPro" id="IPR013798">
    <property type="entry name" value="Indole-3-glycerol_P_synth_dom"/>
</dbReference>
<dbReference type="Pfam" id="PF00218">
    <property type="entry name" value="IGPS"/>
    <property type="match status" value="1"/>
</dbReference>
<accession>A0A4R0PAH8</accession>
<dbReference type="InterPro" id="IPR013785">
    <property type="entry name" value="Aldolase_TIM"/>
</dbReference>
<dbReference type="PANTHER" id="PTHR22854:SF2">
    <property type="entry name" value="INDOLE-3-GLYCEROL-PHOSPHATE SYNTHASE"/>
    <property type="match status" value="1"/>
</dbReference>
<evidence type="ECO:0000256" key="10">
    <source>
        <dbReference type="HAMAP-Rule" id="MF_00134"/>
    </source>
</evidence>
<dbReference type="InterPro" id="IPR001468">
    <property type="entry name" value="Indole-3-GlycerolPSynthase_CS"/>
</dbReference>
<proteinExistence type="inferred from homology"/>
<comment type="similarity">
    <text evidence="10">Belongs to the TrpC family.</text>
</comment>
<evidence type="ECO:0000256" key="2">
    <source>
        <dbReference type="ARBA" id="ARBA00004696"/>
    </source>
</evidence>
<comment type="caution">
    <text evidence="12">The sequence shown here is derived from an EMBL/GenBank/DDBJ whole genome shotgun (WGS) entry which is preliminary data.</text>
</comment>
<evidence type="ECO:0000256" key="9">
    <source>
        <dbReference type="ARBA" id="ARBA00023239"/>
    </source>
</evidence>
<evidence type="ECO:0000259" key="11">
    <source>
        <dbReference type="Pfam" id="PF00218"/>
    </source>
</evidence>
<dbReference type="InterPro" id="IPR011060">
    <property type="entry name" value="RibuloseP-bd_barrel"/>
</dbReference>
<dbReference type="Gene3D" id="3.20.20.70">
    <property type="entry name" value="Aldolase class I"/>
    <property type="match status" value="1"/>
</dbReference>
<evidence type="ECO:0000256" key="1">
    <source>
        <dbReference type="ARBA" id="ARBA00001633"/>
    </source>
</evidence>
<evidence type="ECO:0000256" key="3">
    <source>
        <dbReference type="ARBA" id="ARBA00012362"/>
    </source>
</evidence>
<keyword evidence="5 10" id="KW-0028">Amino-acid biosynthesis</keyword>
<dbReference type="CDD" id="cd00331">
    <property type="entry name" value="IGPS"/>
    <property type="match status" value="1"/>
</dbReference>
<dbReference type="NCBIfam" id="NF001377">
    <property type="entry name" value="PRK00278.2-4"/>
    <property type="match status" value="1"/>
</dbReference>
<comment type="catalytic activity">
    <reaction evidence="1 10">
        <text>1-(2-carboxyphenylamino)-1-deoxy-D-ribulose 5-phosphate + H(+) = (1S,2R)-1-C-(indol-3-yl)glycerol 3-phosphate + CO2 + H2O</text>
        <dbReference type="Rhea" id="RHEA:23476"/>
        <dbReference type="ChEBI" id="CHEBI:15377"/>
        <dbReference type="ChEBI" id="CHEBI:15378"/>
        <dbReference type="ChEBI" id="CHEBI:16526"/>
        <dbReference type="ChEBI" id="CHEBI:58613"/>
        <dbReference type="ChEBI" id="CHEBI:58866"/>
        <dbReference type="EC" id="4.1.1.48"/>
    </reaction>
</comment>
<dbReference type="NCBIfam" id="NF001373">
    <property type="entry name" value="PRK00278.1-6"/>
    <property type="match status" value="1"/>
</dbReference>
<dbReference type="EMBL" id="SJST01000006">
    <property type="protein sequence ID" value="TCD13197.1"/>
    <property type="molecule type" value="Genomic_DNA"/>
</dbReference>
<keyword evidence="8 10" id="KW-0057">Aromatic amino acid biosynthesis</keyword>
<evidence type="ECO:0000313" key="13">
    <source>
        <dbReference type="Proteomes" id="UP000291301"/>
    </source>
</evidence>
<dbReference type="GO" id="GO:0004425">
    <property type="term" value="F:indole-3-glycerol-phosphate synthase activity"/>
    <property type="evidence" value="ECO:0007669"/>
    <property type="project" value="UniProtKB-UniRule"/>
</dbReference>
<dbReference type="RefSeq" id="WP_131570169.1">
    <property type="nucleotide sequence ID" value="NZ_JAINFK010000005.1"/>
</dbReference>
<dbReference type="GO" id="GO:0000162">
    <property type="term" value="P:L-tryptophan biosynthetic process"/>
    <property type="evidence" value="ECO:0007669"/>
    <property type="project" value="UniProtKB-UniRule"/>
</dbReference>
<dbReference type="GO" id="GO:0004640">
    <property type="term" value="F:phosphoribosylanthranilate isomerase activity"/>
    <property type="evidence" value="ECO:0007669"/>
    <property type="project" value="TreeGrafter"/>
</dbReference>
<keyword evidence="13" id="KW-1185">Reference proteome</keyword>
<keyword evidence="9 10" id="KW-0456">Lyase</keyword>
<sequence>MTDILKKIEAYKREEIAAAKAALPLAELEARAAGMPEPRGFLRALRARQARGDYGLIAEIKKASPSKGLIREDFDPPSLARAYESGGAACLSVLTDRPSFQGAPEFLTAARDACGLPALRKDFMFEPYQVYEARSWGADAILIIMASLTDNEARTLEETAFGLGMDALIEVHDEAEMERALRLTSPLIGINNRNLRTFDVDLAVSERLAPMAKGDRLIVGESGIFSNADCNRLAESGITTFLVGESLMRQKDVAAATSELLHGAETSSERIT</sequence>
<name>A0A4R0PAH8_9HYPH</name>
<dbReference type="UniPathway" id="UPA00035">
    <property type="reaction ID" value="UER00043"/>
</dbReference>